<protein>
    <recommendedName>
        <fullName evidence="15">Two-component response regulator</fullName>
    </recommendedName>
</protein>
<dbReference type="InterPro" id="IPR011006">
    <property type="entry name" value="CheY-like_superfamily"/>
</dbReference>
<reference evidence="14" key="1">
    <citation type="journal article" date="2012" name="Nature">
        <title>A physical, genetic and functional sequence assembly of the barley genome.</title>
        <authorList>
            <consortium name="The International Barley Genome Sequencing Consortium"/>
            <person name="Mayer K.F."/>
            <person name="Waugh R."/>
            <person name="Brown J.W."/>
            <person name="Schulman A."/>
            <person name="Langridge P."/>
            <person name="Platzer M."/>
            <person name="Fincher G.B."/>
            <person name="Muehlbauer G.J."/>
            <person name="Sato K."/>
            <person name="Close T.J."/>
            <person name="Wise R.P."/>
            <person name="Stein N."/>
        </authorList>
    </citation>
    <scope>NUCLEOTIDE SEQUENCE [LARGE SCALE GENOMIC DNA]</scope>
    <source>
        <strain evidence="14">cv. Morex</strain>
    </source>
</reference>
<feature type="modified residue" description="4-aspartylphosphate" evidence="9">
    <location>
        <position position="76"/>
    </location>
</feature>
<feature type="domain" description="Response regulatory" evidence="11">
    <location>
        <begin position="25"/>
        <end position="140"/>
    </location>
</feature>
<evidence type="ECO:0000259" key="11">
    <source>
        <dbReference type="PROSITE" id="PS50110"/>
    </source>
</evidence>
<feature type="domain" description="HTH myb-type" evidence="12">
    <location>
        <begin position="194"/>
        <end position="253"/>
    </location>
</feature>
<feature type="region of interest" description="Disordered" evidence="10">
    <location>
        <begin position="146"/>
        <end position="200"/>
    </location>
</feature>
<keyword evidence="5" id="KW-0238">DNA-binding</keyword>
<keyword evidence="2 9" id="KW-0597">Phosphoprotein</keyword>
<evidence type="ECO:0000256" key="10">
    <source>
        <dbReference type="SAM" id="MobiDB-lite"/>
    </source>
</evidence>
<evidence type="ECO:0000256" key="1">
    <source>
        <dbReference type="ARBA" id="ARBA00004123"/>
    </source>
</evidence>
<keyword evidence="8" id="KW-0539">Nucleus</keyword>
<dbReference type="PANTHER" id="PTHR43874:SF183">
    <property type="entry name" value="TWO-COMPONENT RESPONSE REGULATOR"/>
    <property type="match status" value="1"/>
</dbReference>
<evidence type="ECO:0000259" key="12">
    <source>
        <dbReference type="PROSITE" id="PS51294"/>
    </source>
</evidence>
<dbReference type="SMR" id="A0A8I6YHC3"/>
<dbReference type="InterPro" id="IPR045279">
    <property type="entry name" value="ARR-like"/>
</dbReference>
<evidence type="ECO:0000256" key="7">
    <source>
        <dbReference type="ARBA" id="ARBA00023163"/>
    </source>
</evidence>
<dbReference type="CDD" id="cd17584">
    <property type="entry name" value="REC_typeB_ARR-like"/>
    <property type="match status" value="1"/>
</dbReference>
<dbReference type="SMART" id="SM00448">
    <property type="entry name" value="REC"/>
    <property type="match status" value="1"/>
</dbReference>
<evidence type="ECO:0000256" key="5">
    <source>
        <dbReference type="ARBA" id="ARBA00023125"/>
    </source>
</evidence>
<feature type="compositionally biased region" description="Basic and acidic residues" evidence="10">
    <location>
        <begin position="151"/>
        <end position="161"/>
    </location>
</feature>
<evidence type="ECO:0000256" key="6">
    <source>
        <dbReference type="ARBA" id="ARBA00023159"/>
    </source>
</evidence>
<evidence type="ECO:0000313" key="14">
    <source>
        <dbReference type="Proteomes" id="UP000011116"/>
    </source>
</evidence>
<dbReference type="PROSITE" id="PS51294">
    <property type="entry name" value="HTH_MYB"/>
    <property type="match status" value="1"/>
</dbReference>
<keyword evidence="14" id="KW-1185">Reference proteome</keyword>
<evidence type="ECO:0000313" key="13">
    <source>
        <dbReference type="EnsemblPlants" id="HORVU.MOREX.r3.7HG0741980.1"/>
    </source>
</evidence>
<dbReference type="KEGG" id="hvg:123413199"/>
<dbReference type="PROSITE" id="PS50110">
    <property type="entry name" value="RESPONSE_REGULATORY"/>
    <property type="match status" value="1"/>
</dbReference>
<comment type="subcellular location">
    <subcellularLocation>
        <location evidence="1">Nucleus</location>
    </subcellularLocation>
</comment>
<reference evidence="13" key="2">
    <citation type="submission" date="2020-10" db="EMBL/GenBank/DDBJ databases">
        <authorList>
            <person name="Scholz U."/>
            <person name="Mascher M."/>
            <person name="Fiebig A."/>
        </authorList>
    </citation>
    <scope>NUCLEOTIDE SEQUENCE [LARGE SCALE GENOMIC DNA]</scope>
    <source>
        <strain evidence="13">cv. Morex</strain>
    </source>
</reference>
<sequence length="675" mass="74990">MGTMEEDQRQMMEDATVDKFPEGLRVLAVDDDCVCLKVLEALLRRCKYHPTVAMDAKTALKILRAGKVQFDLVITDVRMPDMDGFKLLDLIILEMDLPVMMLSVDCDKKVVLKAINHGACDYLVKPLCTNDLKNIWQHVESRRRSQAISHMSRDNAEDQRVHPGNLGSCKDSKNKRNDEYYSNKDKEGTHSSTTQKKPRVAWTTELHNKFLEAINQIGLEEASPNKILELMNVDYLTRNNIASHLQKHRSYLNTVNPNSPGDASERQNSSINKQRNFMHEHDHERWNVSSGGNPYWNPNYFGATSQLGQLTNKQSNLCMGSLIDGGRMSRYFLPHTPDSRRFADSDDPPISLDNGIPDGIMLDEFSSYNSGTSYLDSMCGKLMKTSKGESPSNLRSYFTNTSSGGGMSTLANEYQVEPLKSINKYHINMNEPSTHVVHTVGRPSKFPGFAGTYNNPRWSSMTAIHHRSGTSHVPPRVNIPRINQLTSYKTSSSKMLLQNKMQPFIGNTTSMAGLTEQIVPFNIPTNSSYVGMLNGQNSAPMEPSQMVNGGSITTLPIILNDQISPFNIANNTSLVGTMLNDNSALGTGRPSMTDINTVNCGRTISTHSNLQTAGFSELTQMLDDGDADGILPVQESMVNQQDHNDILKGISAFLSDDIVNLLDDDFIGEHGVIDG</sequence>
<reference evidence="13" key="3">
    <citation type="submission" date="2022-01" db="UniProtKB">
        <authorList>
            <consortium name="EnsemblPlants"/>
        </authorList>
    </citation>
    <scope>IDENTIFICATION</scope>
    <source>
        <strain evidence="13">subsp. vulgare</strain>
    </source>
</reference>
<dbReference type="PANTHER" id="PTHR43874">
    <property type="entry name" value="TWO-COMPONENT RESPONSE REGULATOR"/>
    <property type="match status" value="1"/>
</dbReference>
<dbReference type="FunFam" id="1.10.10.60:FF:000007">
    <property type="entry name" value="Two-component response regulator"/>
    <property type="match status" value="1"/>
</dbReference>
<dbReference type="AlphaFoldDB" id="A0A8I6YHC3"/>
<dbReference type="GO" id="GO:0005634">
    <property type="term" value="C:nucleus"/>
    <property type="evidence" value="ECO:0007669"/>
    <property type="project" value="UniProtKB-SubCell"/>
</dbReference>
<dbReference type="GO" id="GO:0003677">
    <property type="term" value="F:DNA binding"/>
    <property type="evidence" value="ECO:0007669"/>
    <property type="project" value="UniProtKB-KW"/>
</dbReference>
<dbReference type="GeneID" id="123413199"/>
<dbReference type="NCBIfam" id="TIGR01557">
    <property type="entry name" value="myb_SHAQKYF"/>
    <property type="match status" value="1"/>
</dbReference>
<evidence type="ECO:0000256" key="3">
    <source>
        <dbReference type="ARBA" id="ARBA00023012"/>
    </source>
</evidence>
<dbReference type="EnsemblPlants" id="HORVU.MOREX.r3.7HG0741980.1">
    <property type="protein sequence ID" value="HORVU.MOREX.r3.7HG0741980.1"/>
    <property type="gene ID" value="HORVU.MOREX.r3.7HG0741980"/>
</dbReference>
<dbReference type="InterPro" id="IPR006447">
    <property type="entry name" value="Myb_dom_plants"/>
</dbReference>
<dbReference type="RefSeq" id="XP_044962081.1">
    <property type="nucleotide sequence ID" value="XM_045106146.1"/>
</dbReference>
<dbReference type="Pfam" id="PF00249">
    <property type="entry name" value="Myb_DNA-binding"/>
    <property type="match status" value="1"/>
</dbReference>
<keyword evidence="7" id="KW-0804">Transcription</keyword>
<feature type="compositionally biased region" description="Basic and acidic residues" evidence="10">
    <location>
        <begin position="170"/>
        <end position="189"/>
    </location>
</feature>
<dbReference type="OrthoDB" id="10262808at2759"/>
<dbReference type="InterPro" id="IPR017930">
    <property type="entry name" value="Myb_dom"/>
</dbReference>
<evidence type="ECO:0000256" key="8">
    <source>
        <dbReference type="ARBA" id="ARBA00023242"/>
    </source>
</evidence>
<evidence type="ECO:0008006" key="15">
    <source>
        <dbReference type="Google" id="ProtNLM"/>
    </source>
</evidence>
<gene>
    <name evidence="13" type="primary">LOC123413199</name>
</gene>
<keyword evidence="3" id="KW-0902">Two-component regulatory system</keyword>
<dbReference type="Pfam" id="PF00072">
    <property type="entry name" value="Response_reg"/>
    <property type="match status" value="1"/>
</dbReference>
<dbReference type="Proteomes" id="UP000011116">
    <property type="component" value="Chromosome 7H"/>
</dbReference>
<proteinExistence type="predicted"/>
<name>A0A8I6YHC3_HORVV</name>
<dbReference type="InterPro" id="IPR001789">
    <property type="entry name" value="Sig_transdc_resp-reg_receiver"/>
</dbReference>
<accession>A0A8I6YHC3</accession>
<evidence type="ECO:0000256" key="2">
    <source>
        <dbReference type="ARBA" id="ARBA00022553"/>
    </source>
</evidence>
<organism evidence="13 14">
    <name type="scientific">Hordeum vulgare subsp. vulgare</name>
    <name type="common">Domesticated barley</name>
    <dbReference type="NCBI Taxonomy" id="112509"/>
    <lineage>
        <taxon>Eukaryota</taxon>
        <taxon>Viridiplantae</taxon>
        <taxon>Streptophyta</taxon>
        <taxon>Embryophyta</taxon>
        <taxon>Tracheophyta</taxon>
        <taxon>Spermatophyta</taxon>
        <taxon>Magnoliopsida</taxon>
        <taxon>Liliopsida</taxon>
        <taxon>Poales</taxon>
        <taxon>Poaceae</taxon>
        <taxon>BOP clade</taxon>
        <taxon>Pooideae</taxon>
        <taxon>Triticodae</taxon>
        <taxon>Triticeae</taxon>
        <taxon>Hordeinae</taxon>
        <taxon>Hordeum</taxon>
    </lineage>
</organism>
<dbReference type="GO" id="GO:0009736">
    <property type="term" value="P:cytokinin-activated signaling pathway"/>
    <property type="evidence" value="ECO:0007669"/>
    <property type="project" value="InterPro"/>
</dbReference>
<dbReference type="InterPro" id="IPR001005">
    <property type="entry name" value="SANT/Myb"/>
</dbReference>
<dbReference type="Gramene" id="HORVU.MOREX.r2.7HG0615300.1">
    <property type="protein sequence ID" value="HORVU.MOREX.r2.7HG0615300.1"/>
    <property type="gene ID" value="HORVU.MOREX.r2.7HG0615300"/>
</dbReference>
<dbReference type="Gene3D" id="3.40.50.2300">
    <property type="match status" value="1"/>
</dbReference>
<evidence type="ECO:0000256" key="9">
    <source>
        <dbReference type="PROSITE-ProRule" id="PRU00169"/>
    </source>
</evidence>
<dbReference type="SUPFAM" id="SSF52172">
    <property type="entry name" value="CheY-like"/>
    <property type="match status" value="1"/>
</dbReference>
<keyword evidence="6" id="KW-0010">Activator</keyword>
<dbReference type="GO" id="GO:0000160">
    <property type="term" value="P:phosphorelay signal transduction system"/>
    <property type="evidence" value="ECO:0007669"/>
    <property type="project" value="UniProtKB-KW"/>
</dbReference>
<dbReference type="InterPro" id="IPR009057">
    <property type="entry name" value="Homeodomain-like_sf"/>
</dbReference>
<dbReference type="SUPFAM" id="SSF46689">
    <property type="entry name" value="Homeodomain-like"/>
    <property type="match status" value="1"/>
</dbReference>
<evidence type="ECO:0000256" key="4">
    <source>
        <dbReference type="ARBA" id="ARBA00023015"/>
    </source>
</evidence>
<keyword evidence="4" id="KW-0805">Transcription regulation</keyword>
<dbReference type="Gene3D" id="1.10.10.60">
    <property type="entry name" value="Homeodomain-like"/>
    <property type="match status" value="1"/>
</dbReference>
<dbReference type="Gramene" id="HORVU.MOREX.r3.7HG0741980.1">
    <property type="protein sequence ID" value="HORVU.MOREX.r3.7HG0741980.1"/>
    <property type="gene ID" value="HORVU.MOREX.r3.7HG0741980"/>
</dbReference>